<evidence type="ECO:0000313" key="3">
    <source>
        <dbReference type="EMBL" id="KEQ53570.1"/>
    </source>
</evidence>
<dbReference type="EMBL" id="JFHR01000021">
    <property type="protein sequence ID" value="KEQ53570.1"/>
    <property type="molecule type" value="Genomic_DNA"/>
</dbReference>
<dbReference type="PANTHER" id="PTHR34075:SF5">
    <property type="entry name" value="BLR3430 PROTEIN"/>
    <property type="match status" value="1"/>
</dbReference>
<dbReference type="Pfam" id="PF12172">
    <property type="entry name" value="zf-ChsH2"/>
    <property type="match status" value="1"/>
</dbReference>
<dbReference type="InterPro" id="IPR022002">
    <property type="entry name" value="ChsH2_Znr"/>
</dbReference>
<feature type="domain" description="ChsH2 C-terminal OB-fold" evidence="1">
    <location>
        <begin position="58"/>
        <end position="111"/>
    </location>
</feature>
<dbReference type="InterPro" id="IPR012340">
    <property type="entry name" value="NA-bd_OB-fold"/>
</dbReference>
<accession>A0A081REE7</accession>
<reference evidence="3 4" key="1">
    <citation type="submission" date="2014-02" db="EMBL/GenBank/DDBJ databases">
        <title>Whole genome sequence of Sphingobium chlorophenolicum NBRC 16172.</title>
        <authorList>
            <person name="Gan H.M."/>
            <person name="Gan H.Y."/>
            <person name="Chew T.H."/>
            <person name="Savka M.A."/>
        </authorList>
    </citation>
    <scope>NUCLEOTIDE SEQUENCE [LARGE SCALE GENOMIC DNA]</scope>
    <source>
        <strain evidence="3 4">NBRC 16172</strain>
    </source>
</reference>
<proteinExistence type="predicted"/>
<evidence type="ECO:0000313" key="4">
    <source>
        <dbReference type="Proteomes" id="UP000028411"/>
    </source>
</evidence>
<dbReference type="PANTHER" id="PTHR34075">
    <property type="entry name" value="BLR3430 PROTEIN"/>
    <property type="match status" value="1"/>
</dbReference>
<dbReference type="Pfam" id="PF01796">
    <property type="entry name" value="OB_ChsH2_C"/>
    <property type="match status" value="1"/>
</dbReference>
<evidence type="ECO:0008006" key="5">
    <source>
        <dbReference type="Google" id="ProtNLM"/>
    </source>
</evidence>
<dbReference type="InterPro" id="IPR002878">
    <property type="entry name" value="ChsH2_C"/>
</dbReference>
<feature type="domain" description="ChsH2 rubredoxin-like zinc ribbon" evidence="2">
    <location>
        <begin position="19"/>
        <end position="53"/>
    </location>
</feature>
<dbReference type="Gene3D" id="6.10.30.10">
    <property type="match status" value="1"/>
</dbReference>
<dbReference type="InterPro" id="IPR052513">
    <property type="entry name" value="Thioester_dehydratase-like"/>
</dbReference>
<dbReference type="eggNOG" id="COG1545">
    <property type="taxonomic scope" value="Bacteria"/>
</dbReference>
<gene>
    <name evidence="3" type="ORF">BV95_02151</name>
</gene>
<sequence>MSELVSPFSNPENAEWAVAATRGELLIKHCRSCGENHYYPRAFCPFCQSADTEFLATSGEGEIYSFAITRVLNPVIVHAYVTLQEGPTIMTKIVGVDPDRIAIGQQVRLGFEPSKMGFPMPVFTPVETAQA</sequence>
<dbReference type="PATRIC" id="fig|46429.4.peg.2121"/>
<evidence type="ECO:0000259" key="1">
    <source>
        <dbReference type="Pfam" id="PF01796"/>
    </source>
</evidence>
<dbReference type="SUPFAM" id="SSF50249">
    <property type="entry name" value="Nucleic acid-binding proteins"/>
    <property type="match status" value="1"/>
</dbReference>
<dbReference type="Proteomes" id="UP000028411">
    <property type="component" value="Unassembled WGS sequence"/>
</dbReference>
<comment type="caution">
    <text evidence="3">The sequence shown here is derived from an EMBL/GenBank/DDBJ whole genome shotgun (WGS) entry which is preliminary data.</text>
</comment>
<protein>
    <recommendedName>
        <fullName evidence="5">DNA-binding protein</fullName>
    </recommendedName>
</protein>
<organism evidence="3 4">
    <name type="scientific">Sphingobium chlorophenolicum</name>
    <dbReference type="NCBI Taxonomy" id="46429"/>
    <lineage>
        <taxon>Bacteria</taxon>
        <taxon>Pseudomonadati</taxon>
        <taxon>Pseudomonadota</taxon>
        <taxon>Alphaproteobacteria</taxon>
        <taxon>Sphingomonadales</taxon>
        <taxon>Sphingomonadaceae</taxon>
        <taxon>Sphingobium</taxon>
    </lineage>
</organism>
<name>A0A081REE7_SPHCR</name>
<dbReference type="RefSeq" id="WP_013849690.1">
    <property type="nucleotide sequence ID" value="NZ_JFHR01000021.1"/>
</dbReference>
<dbReference type="AlphaFoldDB" id="A0A081REE7"/>
<dbReference type="OrthoDB" id="3182121at2"/>
<evidence type="ECO:0000259" key="2">
    <source>
        <dbReference type="Pfam" id="PF12172"/>
    </source>
</evidence>